<dbReference type="RefSeq" id="WP_135271123.1">
    <property type="nucleotide sequence ID" value="NZ_SRIB01000007.1"/>
</dbReference>
<dbReference type="SFLD" id="SFLDS00029">
    <property type="entry name" value="Radical_SAM"/>
    <property type="match status" value="1"/>
</dbReference>
<dbReference type="CDD" id="cd01335">
    <property type="entry name" value="Radical_SAM"/>
    <property type="match status" value="1"/>
</dbReference>
<dbReference type="NCBIfam" id="TIGR00089">
    <property type="entry name" value="MiaB/RimO family radical SAM methylthiotransferase"/>
    <property type="match status" value="1"/>
</dbReference>
<feature type="domain" description="Radical SAM core" evidence="17">
    <location>
        <begin position="139"/>
        <end position="368"/>
    </location>
</feature>
<gene>
    <name evidence="18" type="primary">mtaB</name>
    <name evidence="18" type="ORF">E4100_05990</name>
</gene>
<keyword evidence="4" id="KW-0004">4Fe-4S</keyword>
<organism evidence="18 19">
    <name type="scientific">Soehngenia longivitae</name>
    <dbReference type="NCBI Taxonomy" id="2562294"/>
    <lineage>
        <taxon>Bacteria</taxon>
        <taxon>Bacillati</taxon>
        <taxon>Bacillota</taxon>
        <taxon>Tissierellia</taxon>
        <taxon>Tissierellales</taxon>
        <taxon>Tissierellaceae</taxon>
        <taxon>Soehngenia</taxon>
    </lineage>
</organism>
<dbReference type="EC" id="2.8.4.5" evidence="3"/>
<dbReference type="SFLD" id="SFLDG01082">
    <property type="entry name" value="B12-binding_domain_containing"/>
    <property type="match status" value="1"/>
</dbReference>
<comment type="cofactor">
    <cofactor evidence="1">
        <name>[4Fe-4S] cluster</name>
        <dbReference type="ChEBI" id="CHEBI:49883"/>
    </cofactor>
</comment>
<evidence type="ECO:0000256" key="2">
    <source>
        <dbReference type="ARBA" id="ARBA00002399"/>
    </source>
</evidence>
<dbReference type="GO" id="GO:0051539">
    <property type="term" value="F:4 iron, 4 sulfur cluster binding"/>
    <property type="evidence" value="ECO:0007669"/>
    <property type="project" value="UniProtKB-KW"/>
</dbReference>
<evidence type="ECO:0000256" key="9">
    <source>
        <dbReference type="ARBA" id="ARBA00022723"/>
    </source>
</evidence>
<name>A0A4Z0D2T6_9FIRM</name>
<dbReference type="PANTHER" id="PTHR11918">
    <property type="entry name" value="RADICAL SAM PROTEINS"/>
    <property type="match status" value="1"/>
</dbReference>
<evidence type="ECO:0000256" key="13">
    <source>
        <dbReference type="ARBA" id="ARBA00051661"/>
    </source>
</evidence>
<dbReference type="Gene3D" id="3.40.50.12160">
    <property type="entry name" value="Methylthiotransferase, N-terminal domain"/>
    <property type="match status" value="1"/>
</dbReference>
<dbReference type="PROSITE" id="PS51449">
    <property type="entry name" value="MTTASE_N"/>
    <property type="match status" value="1"/>
</dbReference>
<dbReference type="FunFam" id="3.80.30.20:FF:000001">
    <property type="entry name" value="tRNA-2-methylthio-N(6)-dimethylallyladenosine synthase 2"/>
    <property type="match status" value="1"/>
</dbReference>
<dbReference type="GO" id="GO:0046872">
    <property type="term" value="F:metal ion binding"/>
    <property type="evidence" value="ECO:0007669"/>
    <property type="project" value="UniProtKB-KW"/>
</dbReference>
<dbReference type="InterPro" id="IPR023404">
    <property type="entry name" value="rSAM_horseshoe"/>
</dbReference>
<dbReference type="InterPro" id="IPR034557">
    <property type="entry name" value="ThrcA_tRNA_MEthiotransferase"/>
</dbReference>
<dbReference type="InterPro" id="IPR005839">
    <property type="entry name" value="Methylthiotransferase"/>
</dbReference>
<feature type="domain" description="MTTase N-terminal" evidence="16">
    <location>
        <begin position="2"/>
        <end position="114"/>
    </location>
</feature>
<keyword evidence="9" id="KW-0479">Metal-binding</keyword>
<dbReference type="InterPro" id="IPR058240">
    <property type="entry name" value="rSAM_sf"/>
</dbReference>
<comment type="similarity">
    <text evidence="14">Belongs to the methylthiotransferase family. MtaB subfamily.</text>
</comment>
<evidence type="ECO:0000256" key="14">
    <source>
        <dbReference type="ARBA" id="ARBA00061574"/>
    </source>
</evidence>
<dbReference type="SMART" id="SM00729">
    <property type="entry name" value="Elp3"/>
    <property type="match status" value="1"/>
</dbReference>
<evidence type="ECO:0000256" key="3">
    <source>
        <dbReference type="ARBA" id="ARBA00013273"/>
    </source>
</evidence>
<dbReference type="SFLD" id="SFLDG01061">
    <property type="entry name" value="methylthiotransferase"/>
    <property type="match status" value="1"/>
</dbReference>
<dbReference type="InterPro" id="IPR013848">
    <property type="entry name" value="Methylthiotransferase_N"/>
</dbReference>
<evidence type="ECO:0000259" key="16">
    <source>
        <dbReference type="PROSITE" id="PS51449"/>
    </source>
</evidence>
<sequence length="429" mass="49720">MERVTFHTLGCKVNQYETEAMIELFKNKGYKIVSEEDFADIYVINTCTVTNMSDRKSRQFIRKAKKINPECLVAVVGCYSQVSPEEVENIEGVDVIIGTNNRNMIVELCEESRNTGERINKVVQSNQLKSFEEIKINTIESKTRAYLKVQDGCNQYCSYCIIPYARGPIKSREYIEIENEVKKLAENGFKEIVLTGIHIASYGKDLADIDLKKLIYKLSFIDGIKRIRLSSIEPSIIDEEFMKISLNTKKVCDHFHLSLQSGSDTVLSRMNRKYNTKEYYEKVNLIRKYFPYAGITTDVIVGFPGETDEEFKETVDFVQKIGFSKIHVFKFSPRKGTKAYSMKDQIPSKIKEERSKVLIEVSDNMMYDYHKKLIGKQADVLFESKYQEDFYEGYTTNYIRVIKQFETDMVGQIKRVTLKEILDDKILAI</sequence>
<dbReference type="Pfam" id="PF00919">
    <property type="entry name" value="UPF0004"/>
    <property type="match status" value="1"/>
</dbReference>
<dbReference type="Proteomes" id="UP000298381">
    <property type="component" value="Unassembled WGS sequence"/>
</dbReference>
<dbReference type="AlphaFoldDB" id="A0A4Z0D2T6"/>
<evidence type="ECO:0000256" key="11">
    <source>
        <dbReference type="ARBA" id="ARBA00023014"/>
    </source>
</evidence>
<dbReference type="SUPFAM" id="SSF102114">
    <property type="entry name" value="Radical SAM enzymes"/>
    <property type="match status" value="1"/>
</dbReference>
<evidence type="ECO:0000313" key="19">
    <source>
        <dbReference type="Proteomes" id="UP000298381"/>
    </source>
</evidence>
<keyword evidence="19" id="KW-1185">Reference proteome</keyword>
<evidence type="ECO:0000256" key="8">
    <source>
        <dbReference type="ARBA" id="ARBA00022694"/>
    </source>
</evidence>
<dbReference type="NCBIfam" id="TIGR01579">
    <property type="entry name" value="MiaB-like-C"/>
    <property type="match status" value="1"/>
</dbReference>
<dbReference type="GO" id="GO:0035598">
    <property type="term" value="F:tRNA (N(6)-L-threonylcarbamoyladenosine(37)-C(2))-methylthiotransferase activity"/>
    <property type="evidence" value="ECO:0007669"/>
    <property type="project" value="UniProtKB-EC"/>
</dbReference>
<dbReference type="InterPro" id="IPR038135">
    <property type="entry name" value="Methylthiotransferase_N_sf"/>
</dbReference>
<dbReference type="FunFam" id="3.40.50.12160:FF:000004">
    <property type="entry name" value="Threonylcarbamoyladenosine tRNA methylthiotransferase MtaB"/>
    <property type="match status" value="1"/>
</dbReference>
<accession>A0A4Z0D2T6</accession>
<dbReference type="InterPro" id="IPR007197">
    <property type="entry name" value="rSAM"/>
</dbReference>
<keyword evidence="11" id="KW-0411">Iron-sulfur</keyword>
<comment type="caution">
    <text evidence="18">The sequence shown here is derived from an EMBL/GenBank/DDBJ whole genome shotgun (WGS) entry which is preliminary data.</text>
</comment>
<keyword evidence="5" id="KW-0963">Cytoplasm</keyword>
<evidence type="ECO:0000256" key="6">
    <source>
        <dbReference type="ARBA" id="ARBA00022679"/>
    </source>
</evidence>
<reference evidence="18 19" key="1">
    <citation type="submission" date="2019-03" db="EMBL/GenBank/DDBJ databases">
        <title>Draft genome sequence data and analysis of a Fermenting Bacterium, Soehngenia longevitae strain 1933PT, isolated from petroleum reservoir in Azerbaijan.</title>
        <authorList>
            <person name="Grouzdev D.S."/>
            <person name="Bidzhieva S.K."/>
            <person name="Sokolova D.S."/>
            <person name="Tourova T.P."/>
            <person name="Poltaraus A.B."/>
            <person name="Nazina T.N."/>
        </authorList>
    </citation>
    <scope>NUCLEOTIDE SEQUENCE [LARGE SCALE GENOMIC DNA]</scope>
    <source>
        <strain evidence="18 19">1933P</strain>
    </source>
</reference>
<keyword evidence="10" id="KW-0408">Iron</keyword>
<evidence type="ECO:0000256" key="7">
    <source>
        <dbReference type="ARBA" id="ARBA00022691"/>
    </source>
</evidence>
<dbReference type="Gene3D" id="3.80.30.20">
    <property type="entry name" value="tm_1862 like domain"/>
    <property type="match status" value="1"/>
</dbReference>
<comment type="function">
    <text evidence="2">Catalyzes the methylthiolation of N6-threonylcarbamoyladenosine (t(6)A), leading to the formation of 2-methylthio-N6-threonylcarbamoyladenosine (ms(2)t(6)A) at position 37 in tRNAs that read codons beginning with adenine.</text>
</comment>
<evidence type="ECO:0000256" key="4">
    <source>
        <dbReference type="ARBA" id="ARBA00022485"/>
    </source>
</evidence>
<dbReference type="InterPro" id="IPR006638">
    <property type="entry name" value="Elp3/MiaA/NifB-like_rSAM"/>
</dbReference>
<keyword evidence="6 18" id="KW-0808">Transferase</keyword>
<dbReference type="InterPro" id="IPR020612">
    <property type="entry name" value="Methylthiotransferase_CS"/>
</dbReference>
<evidence type="ECO:0000256" key="5">
    <source>
        <dbReference type="ARBA" id="ARBA00022490"/>
    </source>
</evidence>
<proteinExistence type="inferred from homology"/>
<evidence type="ECO:0000256" key="1">
    <source>
        <dbReference type="ARBA" id="ARBA00001966"/>
    </source>
</evidence>
<comment type="catalytic activity">
    <reaction evidence="13">
        <text>N(6)-L-threonylcarbamoyladenosine(37) in tRNA + (sulfur carrier)-SH + AH2 + 2 S-adenosyl-L-methionine = 2-methylsulfanyl-N(6)-L-threonylcarbamoyladenosine(37) in tRNA + (sulfur carrier)-H + 5'-deoxyadenosine + L-methionine + A + S-adenosyl-L-homocysteine + 2 H(+)</text>
        <dbReference type="Rhea" id="RHEA:37075"/>
        <dbReference type="Rhea" id="RHEA-COMP:10163"/>
        <dbReference type="Rhea" id="RHEA-COMP:11092"/>
        <dbReference type="Rhea" id="RHEA-COMP:14737"/>
        <dbReference type="Rhea" id="RHEA-COMP:14739"/>
        <dbReference type="ChEBI" id="CHEBI:13193"/>
        <dbReference type="ChEBI" id="CHEBI:15378"/>
        <dbReference type="ChEBI" id="CHEBI:17319"/>
        <dbReference type="ChEBI" id="CHEBI:17499"/>
        <dbReference type="ChEBI" id="CHEBI:29917"/>
        <dbReference type="ChEBI" id="CHEBI:57844"/>
        <dbReference type="ChEBI" id="CHEBI:57856"/>
        <dbReference type="ChEBI" id="CHEBI:59789"/>
        <dbReference type="ChEBI" id="CHEBI:64428"/>
        <dbReference type="ChEBI" id="CHEBI:74418"/>
        <dbReference type="ChEBI" id="CHEBI:74420"/>
        <dbReference type="EC" id="2.8.4.5"/>
    </reaction>
</comment>
<evidence type="ECO:0000313" key="18">
    <source>
        <dbReference type="EMBL" id="TFZ40051.1"/>
    </source>
</evidence>
<protein>
    <recommendedName>
        <fullName evidence="15">Threonylcarbamoyladenosine tRNA methylthiotransferase MtaB</fullName>
        <ecNumber evidence="3">2.8.4.5</ecNumber>
    </recommendedName>
    <alternativeName>
        <fullName evidence="12">tRNA-t(6)A37 methylthiotransferase</fullName>
    </alternativeName>
</protein>
<evidence type="ECO:0000256" key="10">
    <source>
        <dbReference type="ARBA" id="ARBA00023004"/>
    </source>
</evidence>
<evidence type="ECO:0000256" key="12">
    <source>
        <dbReference type="ARBA" id="ARBA00031213"/>
    </source>
</evidence>
<evidence type="ECO:0000256" key="15">
    <source>
        <dbReference type="ARBA" id="ARBA00069898"/>
    </source>
</evidence>
<dbReference type="PROSITE" id="PS01278">
    <property type="entry name" value="MTTASE_RADICAL"/>
    <property type="match status" value="1"/>
</dbReference>
<dbReference type="OrthoDB" id="9805215at2"/>
<dbReference type="EMBL" id="SRIB01000007">
    <property type="protein sequence ID" value="TFZ40051.1"/>
    <property type="molecule type" value="Genomic_DNA"/>
</dbReference>
<dbReference type="Pfam" id="PF04055">
    <property type="entry name" value="Radical_SAM"/>
    <property type="match status" value="1"/>
</dbReference>
<dbReference type="PANTHER" id="PTHR11918:SF45">
    <property type="entry name" value="THREONYLCARBAMOYLADENOSINE TRNA METHYLTHIOTRANSFERASE"/>
    <property type="match status" value="1"/>
</dbReference>
<dbReference type="SFLD" id="SFLDF00295">
    <property type="entry name" value="threonylcarbamoyladenosine_tRN"/>
    <property type="match status" value="1"/>
</dbReference>
<evidence type="ECO:0000259" key="17">
    <source>
        <dbReference type="PROSITE" id="PS51918"/>
    </source>
</evidence>
<dbReference type="PROSITE" id="PS51918">
    <property type="entry name" value="RADICAL_SAM"/>
    <property type="match status" value="1"/>
</dbReference>
<dbReference type="InterPro" id="IPR006467">
    <property type="entry name" value="MiaB-like_bact"/>
</dbReference>
<keyword evidence="7" id="KW-0949">S-adenosyl-L-methionine</keyword>
<keyword evidence="8" id="KW-0819">tRNA processing</keyword>